<sequence>MFLERLWSEDIGWDQPTPEEIIQPWLDYRQELQLLQQLNIHRCALPTSPINLQLHGFADASERAYGAAVYCLTNFIAGQTQLVLNWIRTPAHKWKTFISNRVSKIQECNPLSKWHHIPGLSNPADFPSRGIIPSQLSETHTWWTGPAFLHINPYEIPKEPPVICEEKNVLEEKPPHVIVHHALVDISHIQ</sequence>
<keyword evidence="2" id="KW-1185">Reference proteome</keyword>
<dbReference type="PANTHER" id="PTHR47331:SF5">
    <property type="entry name" value="RIBONUCLEASE H"/>
    <property type="match status" value="1"/>
</dbReference>
<name>A0A8J2L6P2_9HEXA</name>
<comment type="caution">
    <text evidence="1">The sequence shown here is derived from an EMBL/GenBank/DDBJ whole genome shotgun (WGS) entry which is preliminary data.</text>
</comment>
<dbReference type="PANTHER" id="PTHR47331">
    <property type="entry name" value="PHD-TYPE DOMAIN-CONTAINING PROTEIN"/>
    <property type="match status" value="1"/>
</dbReference>
<dbReference type="AlphaFoldDB" id="A0A8J2L6P2"/>
<evidence type="ECO:0000313" key="1">
    <source>
        <dbReference type="EMBL" id="CAG7816663.1"/>
    </source>
</evidence>
<protein>
    <submittedName>
        <fullName evidence="1">Uncharacterized protein</fullName>
    </submittedName>
</protein>
<dbReference type="EMBL" id="CAJVCH010375513">
    <property type="protein sequence ID" value="CAG7816663.1"/>
    <property type="molecule type" value="Genomic_DNA"/>
</dbReference>
<reference evidence="1" key="1">
    <citation type="submission" date="2021-06" db="EMBL/GenBank/DDBJ databases">
        <authorList>
            <person name="Hodson N. C."/>
            <person name="Mongue J. A."/>
            <person name="Jaron S. K."/>
        </authorList>
    </citation>
    <scope>NUCLEOTIDE SEQUENCE</scope>
</reference>
<gene>
    <name evidence="1" type="ORF">AFUS01_LOCUS27275</name>
</gene>
<organism evidence="1 2">
    <name type="scientific">Allacma fusca</name>
    <dbReference type="NCBI Taxonomy" id="39272"/>
    <lineage>
        <taxon>Eukaryota</taxon>
        <taxon>Metazoa</taxon>
        <taxon>Ecdysozoa</taxon>
        <taxon>Arthropoda</taxon>
        <taxon>Hexapoda</taxon>
        <taxon>Collembola</taxon>
        <taxon>Symphypleona</taxon>
        <taxon>Sminthuridae</taxon>
        <taxon>Allacma</taxon>
    </lineage>
</organism>
<dbReference type="Pfam" id="PF05380">
    <property type="entry name" value="Peptidase_A17"/>
    <property type="match status" value="1"/>
</dbReference>
<dbReference type="OrthoDB" id="8051532at2759"/>
<proteinExistence type="predicted"/>
<evidence type="ECO:0000313" key="2">
    <source>
        <dbReference type="Proteomes" id="UP000708208"/>
    </source>
</evidence>
<dbReference type="Proteomes" id="UP000708208">
    <property type="component" value="Unassembled WGS sequence"/>
</dbReference>
<dbReference type="InterPro" id="IPR008042">
    <property type="entry name" value="Retrotrans_Pao"/>
</dbReference>
<feature type="non-terminal residue" evidence="1">
    <location>
        <position position="1"/>
    </location>
</feature>
<accession>A0A8J2L6P2</accession>